<feature type="transmembrane region" description="Helical" evidence="8">
    <location>
        <begin position="213"/>
        <end position="233"/>
    </location>
</feature>
<evidence type="ECO:0000256" key="7">
    <source>
        <dbReference type="ARBA" id="ARBA00023136"/>
    </source>
</evidence>
<comment type="caution">
    <text evidence="10">The sequence shown here is derived from an EMBL/GenBank/DDBJ whole genome shotgun (WGS) entry which is preliminary data.</text>
</comment>
<evidence type="ECO:0000256" key="2">
    <source>
        <dbReference type="ARBA" id="ARBA00022475"/>
    </source>
</evidence>
<organism evidence="10 11">
    <name type="scientific">Tsukamurella sputi</name>
    <dbReference type="NCBI Taxonomy" id="2591848"/>
    <lineage>
        <taxon>Bacteria</taxon>
        <taxon>Bacillati</taxon>
        <taxon>Actinomycetota</taxon>
        <taxon>Actinomycetes</taxon>
        <taxon>Mycobacteriales</taxon>
        <taxon>Tsukamurellaceae</taxon>
        <taxon>Tsukamurella</taxon>
    </lineage>
</organism>
<evidence type="ECO:0000313" key="10">
    <source>
        <dbReference type="EMBL" id="TWS24077.1"/>
    </source>
</evidence>
<dbReference type="RefSeq" id="WP_146433835.1">
    <property type="nucleotide sequence ID" value="NZ_VIGV01000003.1"/>
</dbReference>
<dbReference type="GO" id="GO:0009103">
    <property type="term" value="P:lipopolysaccharide biosynthetic process"/>
    <property type="evidence" value="ECO:0007669"/>
    <property type="project" value="UniProtKB-ARBA"/>
</dbReference>
<comment type="subcellular location">
    <subcellularLocation>
        <location evidence="1">Cell membrane</location>
        <topology evidence="1">Multi-pass membrane protein</topology>
    </subcellularLocation>
</comment>
<dbReference type="Proteomes" id="UP000319792">
    <property type="component" value="Unassembled WGS sequence"/>
</dbReference>
<name>A0A5C5RM82_9ACTN</name>
<feature type="domain" description="Glycosyltransferase RgtA/B/C/D-like" evidence="9">
    <location>
        <begin position="71"/>
        <end position="231"/>
    </location>
</feature>
<keyword evidence="6 8" id="KW-1133">Transmembrane helix</keyword>
<dbReference type="InterPro" id="IPR038731">
    <property type="entry name" value="RgtA/B/C-like"/>
</dbReference>
<proteinExistence type="predicted"/>
<keyword evidence="7 8" id="KW-0472">Membrane</keyword>
<dbReference type="InterPro" id="IPR050297">
    <property type="entry name" value="LipidA_mod_glycosyltrf_83"/>
</dbReference>
<evidence type="ECO:0000256" key="3">
    <source>
        <dbReference type="ARBA" id="ARBA00022676"/>
    </source>
</evidence>
<dbReference type="OrthoDB" id="5166595at2"/>
<evidence type="ECO:0000256" key="4">
    <source>
        <dbReference type="ARBA" id="ARBA00022679"/>
    </source>
</evidence>
<feature type="transmembrane region" description="Helical" evidence="8">
    <location>
        <begin position="258"/>
        <end position="283"/>
    </location>
</feature>
<evidence type="ECO:0000313" key="11">
    <source>
        <dbReference type="Proteomes" id="UP000319792"/>
    </source>
</evidence>
<dbReference type="GO" id="GO:0005886">
    <property type="term" value="C:plasma membrane"/>
    <property type="evidence" value="ECO:0007669"/>
    <property type="project" value="UniProtKB-SubCell"/>
</dbReference>
<dbReference type="PANTHER" id="PTHR33908">
    <property type="entry name" value="MANNOSYLTRANSFERASE YKCB-RELATED"/>
    <property type="match status" value="1"/>
</dbReference>
<evidence type="ECO:0000256" key="8">
    <source>
        <dbReference type="SAM" id="Phobius"/>
    </source>
</evidence>
<feature type="transmembrane region" description="Helical" evidence="8">
    <location>
        <begin position="119"/>
        <end position="138"/>
    </location>
</feature>
<keyword evidence="5 8" id="KW-0812">Transmembrane</keyword>
<feature type="transmembrane region" description="Helical" evidence="8">
    <location>
        <begin position="340"/>
        <end position="359"/>
    </location>
</feature>
<evidence type="ECO:0000256" key="5">
    <source>
        <dbReference type="ARBA" id="ARBA00022692"/>
    </source>
</evidence>
<accession>A0A5C5RM82</accession>
<feature type="transmembrane region" description="Helical" evidence="8">
    <location>
        <begin position="185"/>
        <end position="204"/>
    </location>
</feature>
<reference evidence="10 11" key="1">
    <citation type="submission" date="2019-08" db="EMBL/GenBank/DDBJ databases">
        <title>Tsukamurella conjunctivitidis sp. nov., Tsukamurella assacharolytica sp. nov. and Tsukamurella sputae sp. nov. isolated from patients with conjunctivitis, bacteraemia (lymphoma) and respiratory infection (sputum) in Hong Kong.</title>
        <authorList>
            <person name="Fok K.M.N."/>
            <person name="Fong J.Y.H."/>
        </authorList>
    </citation>
    <scope>NUCLEOTIDE SEQUENCE [LARGE SCALE GENOMIC DNA]</scope>
    <source>
        <strain evidence="10 11">HKU70</strain>
    </source>
</reference>
<sequence length="508" mass="55358">MTAPDTSRPETETNSADGASIAPSPFDYATVVPITVLAAIAALFGASRYHLFGDELYFVSAGHHLSVSYADQGPILPLLALVGEAMPGDSLVLFRLPSVLITLVGIVLAAAIARELGGGRFAQALSALAYATSTFLLLQSSLLATNAIDTPLWVAITWLLVRWVRTRQDWLLFAAGVVTAIDMQVKWLIPIFWGCAIIASLIWGPRELWRRPALWAGGAFTVITMIPALLWQAERGWPYLQLTSQVAEESQYAGGRLLFVPILLLTAGILGAPLMIYGLYALLRSPQLRPYRFLAPAFVLLVVVFIATAGRPYYPGGMLTVIFAAGAVAFERVPRPRVRWVAAPLSALAVAFLVISLPFTPESEITEPKTVMEAGMQISVYGQFGWPELTRQVEQSIAALPEAERPQAIVTSSYWQASALVYYGHGLPPVFSPNRGYGYFGTPEDSATTVLWVVDSDAEQSNEMCTASRVLGQVHHRIGMPTASTDVDIRLCTPRAPWSQLWPTVRRM</sequence>
<keyword evidence="4 10" id="KW-0808">Transferase</keyword>
<evidence type="ECO:0000259" key="9">
    <source>
        <dbReference type="Pfam" id="PF13231"/>
    </source>
</evidence>
<evidence type="ECO:0000256" key="1">
    <source>
        <dbReference type="ARBA" id="ARBA00004651"/>
    </source>
</evidence>
<feature type="transmembrane region" description="Helical" evidence="8">
    <location>
        <begin position="92"/>
        <end position="113"/>
    </location>
</feature>
<feature type="transmembrane region" description="Helical" evidence="8">
    <location>
        <begin position="290"/>
        <end position="307"/>
    </location>
</feature>
<feature type="transmembrane region" description="Helical" evidence="8">
    <location>
        <begin position="313"/>
        <end position="333"/>
    </location>
</feature>
<dbReference type="EMBL" id="VIGV01000003">
    <property type="protein sequence ID" value="TWS24077.1"/>
    <property type="molecule type" value="Genomic_DNA"/>
</dbReference>
<gene>
    <name evidence="10" type="ORF">FK268_10630</name>
</gene>
<protein>
    <submittedName>
        <fullName evidence="10">Glycosyltransferase family 39 protein</fullName>
    </submittedName>
</protein>
<keyword evidence="2" id="KW-1003">Cell membrane</keyword>
<feature type="transmembrane region" description="Helical" evidence="8">
    <location>
        <begin position="28"/>
        <end position="46"/>
    </location>
</feature>
<dbReference type="AlphaFoldDB" id="A0A5C5RM82"/>
<evidence type="ECO:0000256" key="6">
    <source>
        <dbReference type="ARBA" id="ARBA00022989"/>
    </source>
</evidence>
<keyword evidence="3" id="KW-0328">Glycosyltransferase</keyword>
<keyword evidence="11" id="KW-1185">Reference proteome</keyword>
<dbReference type="PANTHER" id="PTHR33908:SF11">
    <property type="entry name" value="MEMBRANE PROTEIN"/>
    <property type="match status" value="1"/>
</dbReference>
<dbReference type="Pfam" id="PF13231">
    <property type="entry name" value="PMT_2"/>
    <property type="match status" value="1"/>
</dbReference>
<dbReference type="GO" id="GO:0016763">
    <property type="term" value="F:pentosyltransferase activity"/>
    <property type="evidence" value="ECO:0007669"/>
    <property type="project" value="TreeGrafter"/>
</dbReference>